<comment type="caution">
    <text evidence="2">The sequence shown here is derived from an EMBL/GenBank/DDBJ whole genome shotgun (WGS) entry which is preliminary data.</text>
</comment>
<reference evidence="2" key="1">
    <citation type="submission" date="2020-12" db="EMBL/GenBank/DDBJ databases">
        <title>Metabolic potential, ecology and presence of endohyphal bacteria is reflected in genomic diversity of Mucoromycotina.</title>
        <authorList>
            <person name="Muszewska A."/>
            <person name="Okrasinska A."/>
            <person name="Steczkiewicz K."/>
            <person name="Drgas O."/>
            <person name="Orlowska M."/>
            <person name="Perlinska-Lenart U."/>
            <person name="Aleksandrzak-Piekarczyk T."/>
            <person name="Szatraj K."/>
            <person name="Zielenkiewicz U."/>
            <person name="Pilsyk S."/>
            <person name="Malc E."/>
            <person name="Mieczkowski P."/>
            <person name="Kruszewska J.S."/>
            <person name="Biernat P."/>
            <person name="Pawlowska J."/>
        </authorList>
    </citation>
    <scope>NUCLEOTIDE SEQUENCE</scope>
    <source>
        <strain evidence="2">WA0000051536</strain>
    </source>
</reference>
<accession>A0A8H7QCD1</accession>
<protein>
    <submittedName>
        <fullName evidence="2">Uncharacterized protein</fullName>
    </submittedName>
</protein>
<gene>
    <name evidence="2" type="ORF">INT44_004476</name>
</gene>
<keyword evidence="1" id="KW-0732">Signal</keyword>
<evidence type="ECO:0000313" key="2">
    <source>
        <dbReference type="EMBL" id="KAG2189334.1"/>
    </source>
</evidence>
<organism evidence="2 3">
    <name type="scientific">Umbelopsis vinacea</name>
    <dbReference type="NCBI Taxonomy" id="44442"/>
    <lineage>
        <taxon>Eukaryota</taxon>
        <taxon>Fungi</taxon>
        <taxon>Fungi incertae sedis</taxon>
        <taxon>Mucoromycota</taxon>
        <taxon>Mucoromycotina</taxon>
        <taxon>Umbelopsidomycetes</taxon>
        <taxon>Umbelopsidales</taxon>
        <taxon>Umbelopsidaceae</taxon>
        <taxon>Umbelopsis</taxon>
    </lineage>
</organism>
<dbReference type="Proteomes" id="UP000612746">
    <property type="component" value="Unassembled WGS sequence"/>
</dbReference>
<dbReference type="EMBL" id="JAEPRA010000001">
    <property type="protein sequence ID" value="KAG2189334.1"/>
    <property type="molecule type" value="Genomic_DNA"/>
</dbReference>
<evidence type="ECO:0000256" key="1">
    <source>
        <dbReference type="SAM" id="SignalP"/>
    </source>
</evidence>
<name>A0A8H7QCD1_9FUNG</name>
<proteinExistence type="predicted"/>
<keyword evidence="3" id="KW-1185">Reference proteome</keyword>
<evidence type="ECO:0000313" key="3">
    <source>
        <dbReference type="Proteomes" id="UP000612746"/>
    </source>
</evidence>
<feature type="chain" id="PRO_5034394173" evidence="1">
    <location>
        <begin position="22"/>
        <end position="119"/>
    </location>
</feature>
<feature type="signal peptide" evidence="1">
    <location>
        <begin position="1"/>
        <end position="21"/>
    </location>
</feature>
<sequence>MTKIFSLVILVLSMLIGIASAVPALPSPSASFSRAPLVGRADAVSHGGTTANTTTTKTTTAPAAAAKNKKSNFVSAPILESGTLFYVGLAATVVLWSSGKSVDYALQRQERYARYLATK</sequence>
<dbReference type="OrthoDB" id="2438895at2759"/>
<dbReference type="AlphaFoldDB" id="A0A8H7QCD1"/>